<comment type="caution">
    <text evidence="2">The sequence shown here is derived from an EMBL/GenBank/DDBJ whole genome shotgun (WGS) entry which is preliminary data.</text>
</comment>
<evidence type="ECO:0000313" key="2">
    <source>
        <dbReference type="EMBL" id="KAK7375974.1"/>
    </source>
</evidence>
<sequence length="159" mass="17296">MSLFSLRLTPFSIEYSKAVPALRLAGDSIAIAAPSVHLPYLAAGTSAVLAPTDTTIHYRRESDQSRQSCPKESQSPVTRLSVLKGRSSLRLDSELLWPEQDHIQNIHQGKGGKAIAKGGDGKPNDGRPDYEEKKKAYVPRERQEAQASQDQAAAVAKIC</sequence>
<dbReference type="EMBL" id="JAYMYS010000040">
    <property type="protein sequence ID" value="KAK7375974.1"/>
    <property type="molecule type" value="Genomic_DNA"/>
</dbReference>
<keyword evidence="3" id="KW-1185">Reference proteome</keyword>
<dbReference type="AlphaFoldDB" id="A0AAN9NMD6"/>
<dbReference type="Proteomes" id="UP001386955">
    <property type="component" value="Unassembled WGS sequence"/>
</dbReference>
<accession>A0AAN9NMD6</accession>
<reference evidence="2 3" key="1">
    <citation type="submission" date="2024-01" db="EMBL/GenBank/DDBJ databases">
        <title>The genomes of 5 underutilized Papilionoideae crops provide insights into root nodulation and disease resistanc.</title>
        <authorList>
            <person name="Jiang F."/>
        </authorList>
    </citation>
    <scope>NUCLEOTIDE SEQUENCE [LARGE SCALE GENOMIC DNA]</scope>
    <source>
        <strain evidence="2">DUOXIRENSHENG_FW03</strain>
        <tissue evidence="2">Leaves</tissue>
    </source>
</reference>
<feature type="compositionally biased region" description="Polar residues" evidence="1">
    <location>
        <begin position="65"/>
        <end position="78"/>
    </location>
</feature>
<evidence type="ECO:0000313" key="3">
    <source>
        <dbReference type="Proteomes" id="UP001386955"/>
    </source>
</evidence>
<proteinExistence type="predicted"/>
<organism evidence="2 3">
    <name type="scientific">Psophocarpus tetragonolobus</name>
    <name type="common">Winged bean</name>
    <name type="synonym">Dolichos tetragonolobus</name>
    <dbReference type="NCBI Taxonomy" id="3891"/>
    <lineage>
        <taxon>Eukaryota</taxon>
        <taxon>Viridiplantae</taxon>
        <taxon>Streptophyta</taxon>
        <taxon>Embryophyta</taxon>
        <taxon>Tracheophyta</taxon>
        <taxon>Spermatophyta</taxon>
        <taxon>Magnoliopsida</taxon>
        <taxon>eudicotyledons</taxon>
        <taxon>Gunneridae</taxon>
        <taxon>Pentapetalae</taxon>
        <taxon>rosids</taxon>
        <taxon>fabids</taxon>
        <taxon>Fabales</taxon>
        <taxon>Fabaceae</taxon>
        <taxon>Papilionoideae</taxon>
        <taxon>50 kb inversion clade</taxon>
        <taxon>NPAAA clade</taxon>
        <taxon>indigoferoid/millettioid clade</taxon>
        <taxon>Phaseoleae</taxon>
        <taxon>Psophocarpus</taxon>
    </lineage>
</organism>
<feature type="region of interest" description="Disordered" evidence="1">
    <location>
        <begin position="106"/>
        <end position="130"/>
    </location>
</feature>
<name>A0AAN9NMD6_PSOTE</name>
<gene>
    <name evidence="2" type="ORF">VNO78_35292</name>
</gene>
<protein>
    <submittedName>
        <fullName evidence="2">Uncharacterized protein</fullName>
    </submittedName>
</protein>
<feature type="compositionally biased region" description="Basic and acidic residues" evidence="1">
    <location>
        <begin position="119"/>
        <end position="130"/>
    </location>
</feature>
<feature type="region of interest" description="Disordered" evidence="1">
    <location>
        <begin position="59"/>
        <end position="80"/>
    </location>
</feature>
<evidence type="ECO:0000256" key="1">
    <source>
        <dbReference type="SAM" id="MobiDB-lite"/>
    </source>
</evidence>